<accession>A0A645BYW2</accession>
<dbReference type="Pfam" id="PF24986">
    <property type="entry name" value="PRC_RimM"/>
    <property type="match status" value="1"/>
</dbReference>
<evidence type="ECO:0000313" key="7">
    <source>
        <dbReference type="EMBL" id="MPM68303.1"/>
    </source>
</evidence>
<protein>
    <submittedName>
        <fullName evidence="7">Ribosome maturation factor RimM</fullName>
    </submittedName>
</protein>
<dbReference type="PANTHER" id="PTHR33692:SF1">
    <property type="entry name" value="RIBOSOME MATURATION FACTOR RIMM"/>
    <property type="match status" value="1"/>
</dbReference>
<comment type="caution">
    <text evidence="7">The sequence shown here is derived from an EMBL/GenBank/DDBJ whole genome shotgun (WGS) entry which is preliminary data.</text>
</comment>
<dbReference type="PANTHER" id="PTHR33692">
    <property type="entry name" value="RIBOSOME MATURATION FACTOR RIMM"/>
    <property type="match status" value="1"/>
</dbReference>
<evidence type="ECO:0000256" key="3">
    <source>
        <dbReference type="ARBA" id="ARBA00022552"/>
    </source>
</evidence>
<dbReference type="InterPro" id="IPR011961">
    <property type="entry name" value="RimM"/>
</dbReference>
<evidence type="ECO:0000256" key="4">
    <source>
        <dbReference type="ARBA" id="ARBA00023186"/>
    </source>
</evidence>
<proteinExistence type="inferred from homology"/>
<keyword evidence="4" id="KW-0143">Chaperone</keyword>
<feature type="domain" description="RimM N-terminal" evidence="5">
    <location>
        <begin position="8"/>
        <end position="87"/>
    </location>
</feature>
<evidence type="ECO:0000256" key="1">
    <source>
        <dbReference type="ARBA" id="ARBA00022490"/>
    </source>
</evidence>
<dbReference type="Gene3D" id="2.40.30.60">
    <property type="entry name" value="RimM"/>
    <property type="match status" value="1"/>
</dbReference>
<dbReference type="Pfam" id="PF01782">
    <property type="entry name" value="RimM"/>
    <property type="match status" value="1"/>
</dbReference>
<dbReference type="GO" id="GO:0005840">
    <property type="term" value="C:ribosome"/>
    <property type="evidence" value="ECO:0007669"/>
    <property type="project" value="InterPro"/>
</dbReference>
<dbReference type="GO" id="GO:0006364">
    <property type="term" value="P:rRNA processing"/>
    <property type="evidence" value="ECO:0007669"/>
    <property type="project" value="UniProtKB-KW"/>
</dbReference>
<dbReference type="InterPro" id="IPR036976">
    <property type="entry name" value="RimM_N_sf"/>
</dbReference>
<gene>
    <name evidence="7" type="primary">rimM_27</name>
    <name evidence="7" type="ORF">SDC9_115234</name>
</gene>
<dbReference type="InterPro" id="IPR056792">
    <property type="entry name" value="PRC_RimM"/>
</dbReference>
<dbReference type="Gene3D" id="2.30.30.240">
    <property type="entry name" value="PRC-barrel domain"/>
    <property type="match status" value="1"/>
</dbReference>
<dbReference type="GO" id="GO:0043022">
    <property type="term" value="F:ribosome binding"/>
    <property type="evidence" value="ECO:0007669"/>
    <property type="project" value="InterPro"/>
</dbReference>
<evidence type="ECO:0000259" key="5">
    <source>
        <dbReference type="Pfam" id="PF01782"/>
    </source>
</evidence>
<dbReference type="HAMAP" id="MF_00014">
    <property type="entry name" value="Ribosome_mat_RimM"/>
    <property type="match status" value="1"/>
</dbReference>
<keyword evidence="3" id="KW-0698">rRNA processing</keyword>
<keyword evidence="2" id="KW-0690">Ribosome biogenesis</keyword>
<sequence length="172" mass="18806">MQKQYLEAGKFVTTHGITGEIKAYPYCDSAEFLCTIGQFYLLPQGGKALRVAEARPHKGMALLRFEGIDSMEDARALVGRLFYLDRADAKLPAGRWFVQDIIGLRVLDADTGTEYGTITAVTNGGASDVYEVRTGDGRTVLFPAAAEFLAETNPGEGYVKVRPIRGMFDDAD</sequence>
<feature type="domain" description="Ribosome maturation factor RimM PRC barrel" evidence="6">
    <location>
        <begin position="99"/>
        <end position="162"/>
    </location>
</feature>
<dbReference type="InterPro" id="IPR002676">
    <property type="entry name" value="RimM_N"/>
</dbReference>
<evidence type="ECO:0000256" key="2">
    <source>
        <dbReference type="ARBA" id="ARBA00022517"/>
    </source>
</evidence>
<evidence type="ECO:0000259" key="6">
    <source>
        <dbReference type="Pfam" id="PF24986"/>
    </source>
</evidence>
<dbReference type="InterPro" id="IPR011033">
    <property type="entry name" value="PRC_barrel-like_sf"/>
</dbReference>
<dbReference type="NCBIfam" id="TIGR02273">
    <property type="entry name" value="16S_RimM"/>
    <property type="match status" value="1"/>
</dbReference>
<reference evidence="7" key="1">
    <citation type="submission" date="2019-08" db="EMBL/GenBank/DDBJ databases">
        <authorList>
            <person name="Kucharzyk K."/>
            <person name="Murdoch R.W."/>
            <person name="Higgins S."/>
            <person name="Loffler F."/>
        </authorList>
    </citation>
    <scope>NUCLEOTIDE SEQUENCE</scope>
</reference>
<organism evidence="7">
    <name type="scientific">bioreactor metagenome</name>
    <dbReference type="NCBI Taxonomy" id="1076179"/>
    <lineage>
        <taxon>unclassified sequences</taxon>
        <taxon>metagenomes</taxon>
        <taxon>ecological metagenomes</taxon>
    </lineage>
</organism>
<name>A0A645BYW2_9ZZZZ</name>
<dbReference type="SUPFAM" id="SSF50346">
    <property type="entry name" value="PRC-barrel domain"/>
    <property type="match status" value="1"/>
</dbReference>
<dbReference type="AlphaFoldDB" id="A0A645BYW2"/>
<keyword evidence="1" id="KW-0963">Cytoplasm</keyword>
<dbReference type="SUPFAM" id="SSF50447">
    <property type="entry name" value="Translation proteins"/>
    <property type="match status" value="1"/>
</dbReference>
<dbReference type="EMBL" id="VSSQ01022181">
    <property type="protein sequence ID" value="MPM68303.1"/>
    <property type="molecule type" value="Genomic_DNA"/>
</dbReference>
<dbReference type="InterPro" id="IPR009000">
    <property type="entry name" value="Transl_B-barrel_sf"/>
</dbReference>